<dbReference type="InterPro" id="IPR044862">
    <property type="entry name" value="Pro_4_hyd_alph_FE2OG_OXY"/>
</dbReference>
<comment type="cofactor">
    <cofactor evidence="1">
        <name>L-ascorbate</name>
        <dbReference type="ChEBI" id="CHEBI:38290"/>
    </cofactor>
</comment>
<proteinExistence type="inferred from homology"/>
<evidence type="ECO:0000256" key="5">
    <source>
        <dbReference type="ARBA" id="ARBA00022692"/>
    </source>
</evidence>
<evidence type="ECO:0000256" key="6">
    <source>
        <dbReference type="ARBA" id="ARBA00022723"/>
    </source>
</evidence>
<keyword evidence="12" id="KW-0472">Membrane</keyword>
<evidence type="ECO:0000259" key="16">
    <source>
        <dbReference type="PROSITE" id="PS51471"/>
    </source>
</evidence>
<dbReference type="STRING" id="564608.C1N2E3"/>
<sequence length="522" mass="55636">MDAGGSGAGSARAPFRRRAPRVDEIRVVGGVAPTNAAPSATTTTTRESLASAAKRGALTATIKERARVAMDEKLDALYANANAATTKTTSRAGDDVASPTTDGDGHGDGHGHGHGDGDGDGDDGVPRVDASDVVDESDYAPPETETETDDARDVADADEEDEDEEPSSLGGDDYVDPDEPVAKESPSAPVAAAESEERFLSSARPLPKSVYARADQLVNVPGFPRSPPLVLSATRPKAYLFRNFLTEEECRHLIALAKAQLAPSTVVADGGKKSTKSGIRTSAGMFLTKGQTPTVRMVEERVAAAVGLPEENGEGMQILRYEHGQKYDPHYDYFHDKINPSPNRGGQRMATMLIYLKDTEEGGETIFPNAKKPEGFHDGEKDGAFSDCAKRGLPVKSKRGDAVLFWSLTSDYKLDEGSLHGACPVLRGEKWTAVKWIRVAKFDGRFTGELPMPSLTRGDRAAVDATARCVDEWDECAEWARKGWCERNPEFMTGVNGARDSKGPACAVSCGAPCPPLPPGSA</sequence>
<gene>
    <name evidence="17" type="ORF">MICPUCDRAFT_35463</name>
</gene>
<dbReference type="KEGG" id="mpp:MICPUCDRAFT_35463"/>
<evidence type="ECO:0000256" key="14">
    <source>
        <dbReference type="ARBA" id="ARBA00049169"/>
    </source>
</evidence>
<evidence type="ECO:0000256" key="13">
    <source>
        <dbReference type="ARBA" id="ARBA00023180"/>
    </source>
</evidence>
<dbReference type="FunFam" id="2.60.120.620:FF:000002">
    <property type="entry name" value="Prolyl 4-hydroxylase 4"/>
    <property type="match status" value="1"/>
</dbReference>
<dbReference type="EMBL" id="GG663745">
    <property type="protein sequence ID" value="EEH53783.1"/>
    <property type="molecule type" value="Genomic_DNA"/>
</dbReference>
<organism evidence="18">
    <name type="scientific">Micromonas pusilla (strain CCMP1545)</name>
    <name type="common">Picoplanktonic green alga</name>
    <dbReference type="NCBI Taxonomy" id="564608"/>
    <lineage>
        <taxon>Eukaryota</taxon>
        <taxon>Viridiplantae</taxon>
        <taxon>Chlorophyta</taxon>
        <taxon>Mamiellophyceae</taxon>
        <taxon>Mamiellales</taxon>
        <taxon>Mamiellaceae</taxon>
        <taxon>Micromonas</taxon>
    </lineage>
</organism>
<dbReference type="Proteomes" id="UP000001876">
    <property type="component" value="Unassembled WGS sequence"/>
</dbReference>
<evidence type="ECO:0000256" key="10">
    <source>
        <dbReference type="ARBA" id="ARBA00023002"/>
    </source>
</evidence>
<keyword evidence="9" id="KW-1133">Transmembrane helix</keyword>
<keyword evidence="5" id="KW-0812">Transmembrane</keyword>
<evidence type="ECO:0000256" key="11">
    <source>
        <dbReference type="ARBA" id="ARBA00023004"/>
    </source>
</evidence>
<dbReference type="RefSeq" id="XP_003062071.1">
    <property type="nucleotide sequence ID" value="XM_003062025.1"/>
</dbReference>
<keyword evidence="13" id="KW-0325">Glycoprotein</keyword>
<dbReference type="SMART" id="SM00702">
    <property type="entry name" value="P4Hc"/>
    <property type="match status" value="1"/>
</dbReference>
<dbReference type="Pfam" id="PF13640">
    <property type="entry name" value="2OG-FeII_Oxy_3"/>
    <property type="match status" value="1"/>
</dbReference>
<comment type="catalytic activity">
    <reaction evidence="14">
        <text>L-prolyl-[collagen] + 2-oxoglutarate + O2 = trans-4-hydroxy-L-prolyl-[collagen] + succinate + CO2</text>
        <dbReference type="Rhea" id="RHEA:18945"/>
        <dbReference type="Rhea" id="RHEA-COMP:11676"/>
        <dbReference type="Rhea" id="RHEA-COMP:11680"/>
        <dbReference type="ChEBI" id="CHEBI:15379"/>
        <dbReference type="ChEBI" id="CHEBI:16526"/>
        <dbReference type="ChEBI" id="CHEBI:16810"/>
        <dbReference type="ChEBI" id="CHEBI:30031"/>
        <dbReference type="ChEBI" id="CHEBI:50342"/>
        <dbReference type="ChEBI" id="CHEBI:61965"/>
        <dbReference type="EC" id="1.14.11.2"/>
    </reaction>
</comment>
<feature type="domain" description="Fe2OG dioxygenase" evidence="16">
    <location>
        <begin position="312"/>
        <end position="439"/>
    </location>
</feature>
<feature type="compositionally biased region" description="Low complexity" evidence="15">
    <location>
        <begin position="32"/>
        <end position="53"/>
    </location>
</feature>
<evidence type="ECO:0000313" key="17">
    <source>
        <dbReference type="EMBL" id="EEH53783.1"/>
    </source>
</evidence>
<dbReference type="InterPro" id="IPR006620">
    <property type="entry name" value="Pro_4_hyd_alph"/>
</dbReference>
<keyword evidence="11" id="KW-0408">Iron</keyword>
<dbReference type="PANTHER" id="PTHR10869">
    <property type="entry name" value="PROLYL 4-HYDROXYLASE ALPHA SUBUNIT"/>
    <property type="match status" value="1"/>
</dbReference>
<evidence type="ECO:0000256" key="8">
    <source>
        <dbReference type="ARBA" id="ARBA00022968"/>
    </source>
</evidence>
<feature type="region of interest" description="Disordered" evidence="15">
    <location>
        <begin position="1"/>
        <end position="60"/>
    </location>
</feature>
<keyword evidence="8" id="KW-0735">Signal-anchor</keyword>
<dbReference type="PROSITE" id="PS51471">
    <property type="entry name" value="FE2OG_OXY"/>
    <property type="match status" value="1"/>
</dbReference>
<evidence type="ECO:0000256" key="9">
    <source>
        <dbReference type="ARBA" id="ARBA00022989"/>
    </source>
</evidence>
<dbReference type="PANTHER" id="PTHR10869:SF238">
    <property type="entry name" value="PROLYL 4-HYDROXYLASE 6-RELATED"/>
    <property type="match status" value="1"/>
</dbReference>
<evidence type="ECO:0000256" key="2">
    <source>
        <dbReference type="ARBA" id="ARBA00004648"/>
    </source>
</evidence>
<evidence type="ECO:0000256" key="4">
    <source>
        <dbReference type="ARBA" id="ARBA00012269"/>
    </source>
</evidence>
<keyword evidence="6" id="KW-0479">Metal-binding</keyword>
<comment type="subcellular location">
    <subcellularLocation>
        <location evidence="2">Endoplasmic reticulum membrane</location>
        <topology evidence="2">Single-pass type II membrane protein</topology>
    </subcellularLocation>
</comment>
<dbReference type="GO" id="GO:0004656">
    <property type="term" value="F:procollagen-proline 4-dioxygenase activity"/>
    <property type="evidence" value="ECO:0007669"/>
    <property type="project" value="UniProtKB-EC"/>
</dbReference>
<accession>C1N2E3</accession>
<dbReference type="GO" id="GO:0031418">
    <property type="term" value="F:L-ascorbic acid binding"/>
    <property type="evidence" value="ECO:0007669"/>
    <property type="project" value="InterPro"/>
</dbReference>
<name>C1N2E3_MICPC</name>
<dbReference type="GeneID" id="9687510"/>
<evidence type="ECO:0000313" key="18">
    <source>
        <dbReference type="Proteomes" id="UP000001876"/>
    </source>
</evidence>
<dbReference type="GO" id="GO:0005506">
    <property type="term" value="F:iron ion binding"/>
    <property type="evidence" value="ECO:0007669"/>
    <property type="project" value="InterPro"/>
</dbReference>
<feature type="compositionally biased region" description="Acidic residues" evidence="15">
    <location>
        <begin position="156"/>
        <end position="166"/>
    </location>
</feature>
<feature type="compositionally biased region" description="Low complexity" evidence="15">
    <location>
        <begin position="183"/>
        <end position="193"/>
    </location>
</feature>
<dbReference type="Gene3D" id="2.60.120.620">
    <property type="entry name" value="q2cbj1_9rhob like domain"/>
    <property type="match status" value="1"/>
</dbReference>
<evidence type="ECO:0000256" key="1">
    <source>
        <dbReference type="ARBA" id="ARBA00001961"/>
    </source>
</evidence>
<dbReference type="OrthoDB" id="420380at2759"/>
<dbReference type="OMA" id="HECEHLM"/>
<evidence type="ECO:0000256" key="3">
    <source>
        <dbReference type="ARBA" id="ARBA00006511"/>
    </source>
</evidence>
<feature type="region of interest" description="Disordered" evidence="15">
    <location>
        <begin position="85"/>
        <end position="196"/>
    </location>
</feature>
<comment type="similarity">
    <text evidence="3">Belongs to the P4HA family.</text>
</comment>
<reference evidence="17 18" key="1">
    <citation type="journal article" date="2009" name="Science">
        <title>Green evolution and dynamic adaptations revealed by genomes of the marine picoeukaryotes Micromonas.</title>
        <authorList>
            <person name="Worden A.Z."/>
            <person name="Lee J.H."/>
            <person name="Mock T."/>
            <person name="Rouze P."/>
            <person name="Simmons M.P."/>
            <person name="Aerts A.L."/>
            <person name="Allen A.E."/>
            <person name="Cuvelier M.L."/>
            <person name="Derelle E."/>
            <person name="Everett M.V."/>
            <person name="Foulon E."/>
            <person name="Grimwood J."/>
            <person name="Gundlach H."/>
            <person name="Henrissat B."/>
            <person name="Napoli C."/>
            <person name="McDonald S.M."/>
            <person name="Parker M.S."/>
            <person name="Rombauts S."/>
            <person name="Salamov A."/>
            <person name="Von Dassow P."/>
            <person name="Badger J.H."/>
            <person name="Coutinho P.M."/>
            <person name="Demir E."/>
            <person name="Dubchak I."/>
            <person name="Gentemann C."/>
            <person name="Eikrem W."/>
            <person name="Gready J.E."/>
            <person name="John U."/>
            <person name="Lanier W."/>
            <person name="Lindquist E.A."/>
            <person name="Lucas S."/>
            <person name="Mayer K.F."/>
            <person name="Moreau H."/>
            <person name="Not F."/>
            <person name="Otillar R."/>
            <person name="Panaud O."/>
            <person name="Pangilinan J."/>
            <person name="Paulsen I."/>
            <person name="Piegu B."/>
            <person name="Poliakov A."/>
            <person name="Robbens S."/>
            <person name="Schmutz J."/>
            <person name="Toulza E."/>
            <person name="Wyss T."/>
            <person name="Zelensky A."/>
            <person name="Zhou K."/>
            <person name="Armbrust E.V."/>
            <person name="Bhattacharya D."/>
            <person name="Goodenough U.W."/>
            <person name="Van de Peer Y."/>
            <person name="Grigoriev I.V."/>
        </authorList>
    </citation>
    <scope>NUCLEOTIDE SEQUENCE [LARGE SCALE GENOMIC DNA]</scope>
    <source>
        <strain evidence="17 18">CCMP1545</strain>
    </source>
</reference>
<dbReference type="InterPro" id="IPR045054">
    <property type="entry name" value="P4HA-like"/>
</dbReference>
<feature type="compositionally biased region" description="Acidic residues" evidence="15">
    <location>
        <begin position="132"/>
        <end position="148"/>
    </location>
</feature>
<dbReference type="GO" id="GO:0005789">
    <property type="term" value="C:endoplasmic reticulum membrane"/>
    <property type="evidence" value="ECO:0007669"/>
    <property type="project" value="UniProtKB-SubCell"/>
</dbReference>
<dbReference type="AlphaFoldDB" id="C1N2E3"/>
<keyword evidence="18" id="KW-1185">Reference proteome</keyword>
<evidence type="ECO:0000256" key="7">
    <source>
        <dbReference type="ARBA" id="ARBA00022964"/>
    </source>
</evidence>
<keyword evidence="10" id="KW-0560">Oxidoreductase</keyword>
<keyword evidence="7" id="KW-0223">Dioxygenase</keyword>
<protein>
    <recommendedName>
        <fullName evidence="4">procollagen-proline 4-dioxygenase</fullName>
        <ecNumber evidence="4">1.14.11.2</ecNumber>
    </recommendedName>
</protein>
<dbReference type="eggNOG" id="KOG1591">
    <property type="taxonomic scope" value="Eukaryota"/>
</dbReference>
<evidence type="ECO:0000256" key="15">
    <source>
        <dbReference type="SAM" id="MobiDB-lite"/>
    </source>
</evidence>
<dbReference type="EC" id="1.14.11.2" evidence="4"/>
<dbReference type="InterPro" id="IPR005123">
    <property type="entry name" value="Oxoglu/Fe-dep_dioxygenase_dom"/>
</dbReference>
<feature type="compositionally biased region" description="Basic and acidic residues" evidence="15">
    <location>
        <begin position="103"/>
        <end position="117"/>
    </location>
</feature>
<evidence type="ECO:0000256" key="12">
    <source>
        <dbReference type="ARBA" id="ARBA00023136"/>
    </source>
</evidence>